<proteinExistence type="predicted"/>
<name>A0A9W9XLM4_9EURO</name>
<reference evidence="2" key="1">
    <citation type="submission" date="2022-12" db="EMBL/GenBank/DDBJ databases">
        <authorList>
            <person name="Petersen C."/>
        </authorList>
    </citation>
    <scope>NUCLEOTIDE SEQUENCE</scope>
    <source>
        <strain evidence="2">IBT 30728</strain>
    </source>
</reference>
<evidence type="ECO:0000313" key="2">
    <source>
        <dbReference type="EMBL" id="KAJ5495306.1"/>
    </source>
</evidence>
<keyword evidence="3" id="KW-1185">Reference proteome</keyword>
<reference evidence="2" key="2">
    <citation type="journal article" date="2023" name="IMA Fungus">
        <title>Comparative genomic study of the Penicillium genus elucidates a diverse pangenome and 15 lateral gene transfer events.</title>
        <authorList>
            <person name="Petersen C."/>
            <person name="Sorensen T."/>
            <person name="Nielsen M.R."/>
            <person name="Sondergaard T.E."/>
            <person name="Sorensen J.L."/>
            <person name="Fitzpatrick D.A."/>
            <person name="Frisvad J.C."/>
            <person name="Nielsen K.L."/>
        </authorList>
    </citation>
    <scope>NUCLEOTIDE SEQUENCE</scope>
    <source>
        <strain evidence="2">IBT 30728</strain>
    </source>
</reference>
<evidence type="ECO:0000256" key="1">
    <source>
        <dbReference type="SAM" id="MobiDB-lite"/>
    </source>
</evidence>
<feature type="region of interest" description="Disordered" evidence="1">
    <location>
        <begin position="16"/>
        <end position="35"/>
    </location>
</feature>
<dbReference type="GeneID" id="81620275"/>
<gene>
    <name evidence="2" type="ORF">N7539_000422</name>
</gene>
<organism evidence="2 3">
    <name type="scientific">Penicillium diatomitis</name>
    <dbReference type="NCBI Taxonomy" id="2819901"/>
    <lineage>
        <taxon>Eukaryota</taxon>
        <taxon>Fungi</taxon>
        <taxon>Dikarya</taxon>
        <taxon>Ascomycota</taxon>
        <taxon>Pezizomycotina</taxon>
        <taxon>Eurotiomycetes</taxon>
        <taxon>Eurotiomycetidae</taxon>
        <taxon>Eurotiales</taxon>
        <taxon>Aspergillaceae</taxon>
        <taxon>Penicillium</taxon>
    </lineage>
</organism>
<protein>
    <submittedName>
        <fullName evidence="2">Uncharacterized protein</fullName>
    </submittedName>
</protein>
<dbReference type="Proteomes" id="UP001148312">
    <property type="component" value="Unassembled WGS sequence"/>
</dbReference>
<comment type="caution">
    <text evidence="2">The sequence shown here is derived from an EMBL/GenBank/DDBJ whole genome shotgun (WGS) entry which is preliminary data.</text>
</comment>
<accession>A0A9W9XLM4</accession>
<evidence type="ECO:0000313" key="3">
    <source>
        <dbReference type="Proteomes" id="UP001148312"/>
    </source>
</evidence>
<dbReference type="RefSeq" id="XP_056794319.1">
    <property type="nucleotide sequence ID" value="XM_056930026.1"/>
</dbReference>
<dbReference type="EMBL" id="JAPWDQ010000001">
    <property type="protein sequence ID" value="KAJ5495306.1"/>
    <property type="molecule type" value="Genomic_DNA"/>
</dbReference>
<feature type="compositionally biased region" description="Basic and acidic residues" evidence="1">
    <location>
        <begin position="19"/>
        <end position="31"/>
    </location>
</feature>
<sequence>MTSDLLSRFRKAFGSSTELVRKQRPRLDHPDQMAPRTKTAEAMRFPYAHYALLPCPDDEALEMGGT</sequence>
<dbReference type="AlphaFoldDB" id="A0A9W9XLM4"/>